<keyword evidence="8 10" id="KW-0238">DNA-binding</keyword>
<dbReference type="InterPro" id="IPR034149">
    <property type="entry name" value="TOPRIM_TopoI"/>
</dbReference>
<keyword evidence="6" id="KW-0460">Magnesium</keyword>
<dbReference type="SMART" id="SM00437">
    <property type="entry name" value="TOP1Ac"/>
    <property type="match status" value="1"/>
</dbReference>
<evidence type="ECO:0000259" key="12">
    <source>
        <dbReference type="PROSITE" id="PS50880"/>
    </source>
</evidence>
<dbReference type="Gene3D" id="1.10.460.10">
    <property type="entry name" value="Topoisomerase I, domain 2"/>
    <property type="match status" value="1"/>
</dbReference>
<dbReference type="CDD" id="cd03363">
    <property type="entry name" value="TOPRIM_TopoIA_TopoI"/>
    <property type="match status" value="1"/>
</dbReference>
<accession>A0A1U7JDT9</accession>
<proteinExistence type="inferred from homology"/>
<feature type="region of interest" description="Disordered" evidence="11">
    <location>
        <begin position="849"/>
        <end position="869"/>
    </location>
</feature>
<dbReference type="GO" id="GO:0008270">
    <property type="term" value="F:zinc ion binding"/>
    <property type="evidence" value="ECO:0007669"/>
    <property type="project" value="UniProtKB-KW"/>
</dbReference>
<comment type="similarity">
    <text evidence="2 10">Belongs to the type IA topoisomerase family.</text>
</comment>
<dbReference type="PANTHER" id="PTHR42785:SF1">
    <property type="entry name" value="DNA TOPOISOMERASE"/>
    <property type="match status" value="1"/>
</dbReference>
<dbReference type="STRING" id="197461.A3843_16885"/>
<dbReference type="SMART" id="SM00493">
    <property type="entry name" value="TOPRIM"/>
    <property type="match status" value="1"/>
</dbReference>
<evidence type="ECO:0000313" key="14">
    <source>
        <dbReference type="EMBL" id="OKL42842.1"/>
    </source>
</evidence>
<dbReference type="PRINTS" id="PR00417">
    <property type="entry name" value="PRTPISMRASEI"/>
</dbReference>
<evidence type="ECO:0000256" key="4">
    <source>
        <dbReference type="ARBA" id="ARBA00022771"/>
    </source>
</evidence>
<feature type="active site" description="O-(5'-phospho-DNA)-tyrosine intermediate" evidence="10">
    <location>
        <position position="303"/>
    </location>
</feature>
<dbReference type="Gene3D" id="3.30.65.10">
    <property type="entry name" value="Bacterial Topoisomerase I, domain 1"/>
    <property type="match status" value="1"/>
</dbReference>
<feature type="site" description="Interaction with DNA" evidence="10">
    <location>
        <position position="157"/>
    </location>
</feature>
<dbReference type="InterPro" id="IPR013497">
    <property type="entry name" value="Topo_IA_cen"/>
</dbReference>
<dbReference type="InterPro" id="IPR013498">
    <property type="entry name" value="Topo_IA_Znf"/>
</dbReference>
<evidence type="ECO:0000313" key="15">
    <source>
        <dbReference type="Proteomes" id="UP000185783"/>
    </source>
</evidence>
<keyword evidence="9 10" id="KW-0413">Isomerase</keyword>
<dbReference type="Pfam" id="PF01131">
    <property type="entry name" value="Topoisom_bac"/>
    <property type="match status" value="1"/>
</dbReference>
<dbReference type="AlphaFoldDB" id="A0A1U7JDT9"/>
<feature type="domain" description="Toprim" evidence="12">
    <location>
        <begin position="1"/>
        <end position="111"/>
    </location>
</feature>
<keyword evidence="4" id="KW-0863">Zinc-finger</keyword>
<dbReference type="InterPro" id="IPR013824">
    <property type="entry name" value="Topo_IA_cen_sub1"/>
</dbReference>
<dbReference type="NCBIfam" id="TIGR01051">
    <property type="entry name" value="topA_bact"/>
    <property type="match status" value="1"/>
</dbReference>
<keyword evidence="3" id="KW-0479">Metal-binding</keyword>
<dbReference type="PANTHER" id="PTHR42785">
    <property type="entry name" value="DNA TOPOISOMERASE, TYPE IA, CORE"/>
    <property type="match status" value="1"/>
</dbReference>
<evidence type="ECO:0000256" key="1">
    <source>
        <dbReference type="ARBA" id="ARBA00000213"/>
    </source>
</evidence>
<dbReference type="InterPro" id="IPR005733">
    <property type="entry name" value="TopoI_bac-type"/>
</dbReference>
<dbReference type="InterPro" id="IPR013825">
    <property type="entry name" value="Topo_IA_cen_sub2"/>
</dbReference>
<evidence type="ECO:0000256" key="5">
    <source>
        <dbReference type="ARBA" id="ARBA00022833"/>
    </source>
</evidence>
<feature type="domain" description="Topo IA-type catalytic" evidence="13">
    <location>
        <begin position="131"/>
        <end position="568"/>
    </location>
</feature>
<sequence length="936" mass="103342">MNIVIVESPAKAKTINKYLGSGYKVLASYGHVRDLPPKDGSVLPEEDFKMSWAVDSKSQKRLSDIASAVKDADRLILATDPDREGEAISWHVLEVLKKKKLLKDKKVERVVFNAITKNAILEAMQNPREIDEPLVDAYLARRALDYLVGFTLSPVLWRKLPGARSAGRVQSVALRLVCQRENEIEDFVSEEYWSILANLTTPAQDAVQARLTKFDGKKLQKLDIKNEQQATAIRTMLENASFKVSSVESKPQKRNPFAPFTTSTLQQEASRKCGFAAARTMQVAQGLYEGVTIGGETTGLITYMRTDGVQIAQEAIHSARSVIGKQFGDRYVPEKPRFYSSKAKNAQEAHEAIRPTDLSRHPRDVAKYLDPDAARLYELIWKRTIASQMESAVLERTTVDIDATSGGQTAQLRATGSVVRFDGFLTLYQEGRDDEEDEDSRRLPAMNKDDVLARTGIEANQHFTEPPPRYTEATLVKKMEELGIGRPSTYAATLQTLRDRGYVVQDKKRLVPQDKGRLVTAFLEGFFERYVEYDFTAALEDQLDKISAGDLDWKKVLRDFWNPFHEICDEVIKRSNTEVLDALNEILSAHVFPDKGDGTDPRKCPKCETGRLSLKVSRYGAFVGCSNYNKDKKDGKIPNEDPPHCDYTRQVSATGDGADEAAGDGPKVLGVDPETGLEVSLRTGRFGPYVQLGEEAKPKRSSLPRGWSPSDIDLEKALQLLSLPRDVGPHPEDGKMITAGLGRFGPFVHHDSTYANLDGPEEVFSVGINRAVTLLAEKRAKGGGRRGAAKPLKELGEHPDGGAINVYSGRYGPYVKWEKINATLPKDSKPEEVTLEQAVELVNAKAQAKGKTKKAAPKKAAAKKTGGKATDGAAKGVLKDFGAHPDGGEMSLRDSGRLGIRLKWDKKFIPLGKDVDPDKLTFEDAVSIVNAQKATG</sequence>
<evidence type="ECO:0000256" key="9">
    <source>
        <dbReference type="ARBA" id="ARBA00023235"/>
    </source>
</evidence>
<dbReference type="SUPFAM" id="SSF56712">
    <property type="entry name" value="Prokaryotic type I DNA topoisomerase"/>
    <property type="match status" value="1"/>
</dbReference>
<name>A0A1U7JDT9_9HYPH</name>
<keyword evidence="15" id="KW-1185">Reference proteome</keyword>
<evidence type="ECO:0000256" key="6">
    <source>
        <dbReference type="ARBA" id="ARBA00022842"/>
    </source>
</evidence>
<keyword evidence="7 10" id="KW-0799">Topoisomerase</keyword>
<evidence type="ECO:0000256" key="7">
    <source>
        <dbReference type="ARBA" id="ARBA00023029"/>
    </source>
</evidence>
<organism evidence="14 15">
    <name type="scientific">Pseudovibrio exalbescens</name>
    <dbReference type="NCBI Taxonomy" id="197461"/>
    <lineage>
        <taxon>Bacteria</taxon>
        <taxon>Pseudomonadati</taxon>
        <taxon>Pseudomonadota</taxon>
        <taxon>Alphaproteobacteria</taxon>
        <taxon>Hyphomicrobiales</taxon>
        <taxon>Stappiaceae</taxon>
        <taxon>Pseudovibrio</taxon>
    </lineage>
</organism>
<evidence type="ECO:0000256" key="2">
    <source>
        <dbReference type="ARBA" id="ARBA00009446"/>
    </source>
</evidence>
<evidence type="ECO:0000256" key="8">
    <source>
        <dbReference type="ARBA" id="ARBA00023125"/>
    </source>
</evidence>
<dbReference type="EMBL" id="LVVZ01000032">
    <property type="protein sequence ID" value="OKL42842.1"/>
    <property type="molecule type" value="Genomic_DNA"/>
</dbReference>
<feature type="site" description="Interaction with DNA" evidence="10">
    <location>
        <position position="141"/>
    </location>
</feature>
<dbReference type="PROSITE" id="PS52039">
    <property type="entry name" value="TOPO_IA_2"/>
    <property type="match status" value="1"/>
</dbReference>
<feature type="region of interest" description="Interaction with DNA" evidence="10">
    <location>
        <begin position="165"/>
        <end position="170"/>
    </location>
</feature>
<dbReference type="InterPro" id="IPR023405">
    <property type="entry name" value="Topo_IA_core_domain"/>
</dbReference>
<feature type="site" description="Interaction with DNA" evidence="10">
    <location>
        <position position="500"/>
    </location>
</feature>
<dbReference type="CDD" id="cd00186">
    <property type="entry name" value="TOP1Ac"/>
    <property type="match status" value="1"/>
</dbReference>
<dbReference type="RefSeq" id="WP_028481868.1">
    <property type="nucleotide sequence ID" value="NZ_LVVZ01000032.1"/>
</dbReference>
<feature type="site" description="Interaction with DNA" evidence="10">
    <location>
        <position position="31"/>
    </location>
</feature>
<dbReference type="PROSITE" id="PS50880">
    <property type="entry name" value="TOPRIM"/>
    <property type="match status" value="1"/>
</dbReference>
<dbReference type="HAMAP" id="MF_00952">
    <property type="entry name" value="Topoisom_1_prok"/>
    <property type="match status" value="1"/>
</dbReference>
<feature type="site" description="Interaction with DNA" evidence="10">
    <location>
        <position position="142"/>
    </location>
</feature>
<comment type="subunit">
    <text evidence="10">Monomer.</text>
</comment>
<dbReference type="InterPro" id="IPR028612">
    <property type="entry name" value="Topoisom_1_IA"/>
</dbReference>
<dbReference type="GO" id="GO:0003917">
    <property type="term" value="F:DNA topoisomerase type I (single strand cut, ATP-independent) activity"/>
    <property type="evidence" value="ECO:0007669"/>
    <property type="project" value="UniProtKB-UniRule"/>
</dbReference>
<dbReference type="Pfam" id="PF01751">
    <property type="entry name" value="Toprim"/>
    <property type="match status" value="1"/>
</dbReference>
<protein>
    <recommendedName>
        <fullName evidence="10">DNA topoisomerase 1</fullName>
        <ecNumber evidence="10">5.6.2.1</ecNumber>
    </recommendedName>
    <alternativeName>
        <fullName evidence="10">DNA topoisomerase I</fullName>
    </alternativeName>
</protein>
<dbReference type="Pfam" id="PF13368">
    <property type="entry name" value="Toprim_C_rpt"/>
    <property type="match status" value="3"/>
</dbReference>
<comment type="function">
    <text evidence="10">Releases the supercoiling and torsional tension of DNA, which is introduced during the DNA replication and transcription, by transiently cleaving and rejoining one strand of the DNA duplex. Introduces a single-strand break via transesterification at a target site in duplex DNA. The scissile phosphodiester is attacked by the catalytic tyrosine of the enzyme, resulting in the formation of a DNA-(5'-phosphotyrosyl)-enzyme intermediate and the expulsion of a 3'-OH DNA strand. The free DNA strand then undergoes passage around the unbroken strand, thus removing DNA supercoils. Finally, in the religation step, the DNA 3'-OH attacks the covalent intermediate to expel the active-site tyrosine and restore the DNA phosphodiester backbone.</text>
</comment>
<dbReference type="InterPro" id="IPR013826">
    <property type="entry name" value="Topo_IA_cen_sub3"/>
</dbReference>
<keyword evidence="5" id="KW-0862">Zinc</keyword>
<comment type="caution">
    <text evidence="10">Lacks conserved residue(s) required for the propagation of feature annotation.</text>
</comment>
<dbReference type="GO" id="GO:0006265">
    <property type="term" value="P:DNA topological change"/>
    <property type="evidence" value="ECO:0007669"/>
    <property type="project" value="UniProtKB-UniRule"/>
</dbReference>
<dbReference type="Proteomes" id="UP000185783">
    <property type="component" value="Unassembled WGS sequence"/>
</dbReference>
<comment type="caution">
    <text evidence="14">The sequence shown here is derived from an EMBL/GenBank/DDBJ whole genome shotgun (WGS) entry which is preliminary data.</text>
</comment>
<dbReference type="InterPro" id="IPR006171">
    <property type="entry name" value="TOPRIM_dom"/>
</dbReference>
<dbReference type="GO" id="GO:0005694">
    <property type="term" value="C:chromosome"/>
    <property type="evidence" value="ECO:0007669"/>
    <property type="project" value="InterPro"/>
</dbReference>
<dbReference type="Pfam" id="PF01396">
    <property type="entry name" value="Zn_ribbon_Top1"/>
    <property type="match status" value="1"/>
</dbReference>
<dbReference type="SMART" id="SM00436">
    <property type="entry name" value="TOP1Bc"/>
    <property type="match status" value="1"/>
</dbReference>
<dbReference type="Gene3D" id="3.40.50.140">
    <property type="match status" value="1"/>
</dbReference>
<dbReference type="EC" id="5.6.2.1" evidence="10"/>
<evidence type="ECO:0000256" key="3">
    <source>
        <dbReference type="ARBA" id="ARBA00022723"/>
    </source>
</evidence>
<gene>
    <name evidence="10" type="primary">topA</name>
    <name evidence="14" type="ORF">A3843_16885</name>
</gene>
<reference evidence="14 15" key="1">
    <citation type="submission" date="2016-03" db="EMBL/GenBank/DDBJ databases">
        <title>Genome sequence of Nesiotobacter sp. nov., a moderately halophilic alphaproteobacterium isolated from the Yellow Sea, China.</title>
        <authorList>
            <person name="Zhang G."/>
            <person name="Zhang R."/>
        </authorList>
    </citation>
    <scope>NUCLEOTIDE SEQUENCE [LARGE SCALE GENOMIC DNA]</scope>
    <source>
        <strain evidence="14 15">WB1-6</strain>
    </source>
</reference>
<dbReference type="InterPro" id="IPR003602">
    <property type="entry name" value="Topo_IA_DNA-bd_dom"/>
</dbReference>
<evidence type="ECO:0000256" key="11">
    <source>
        <dbReference type="SAM" id="MobiDB-lite"/>
    </source>
</evidence>
<dbReference type="InterPro" id="IPR023406">
    <property type="entry name" value="Topo_IA_AS"/>
</dbReference>
<feature type="site" description="Interaction with DNA" evidence="10">
    <location>
        <position position="145"/>
    </location>
</feature>
<dbReference type="GO" id="GO:0003677">
    <property type="term" value="F:DNA binding"/>
    <property type="evidence" value="ECO:0007669"/>
    <property type="project" value="UniProtKB-KW"/>
</dbReference>
<comment type="catalytic activity">
    <reaction evidence="1 10">
        <text>ATP-independent breakage of single-stranded DNA, followed by passage and rejoining.</text>
        <dbReference type="EC" id="5.6.2.1"/>
    </reaction>
</comment>
<dbReference type="Gene3D" id="2.70.20.10">
    <property type="entry name" value="Topoisomerase I, domain 3"/>
    <property type="match status" value="1"/>
</dbReference>
<feature type="site" description="Interaction with DNA" evidence="10">
    <location>
        <position position="305"/>
    </location>
</feature>
<feature type="compositionally biased region" description="Basic residues" evidence="11">
    <location>
        <begin position="849"/>
        <end position="866"/>
    </location>
</feature>
<dbReference type="Gene3D" id="1.10.290.10">
    <property type="entry name" value="Topoisomerase I, domain 4"/>
    <property type="match status" value="1"/>
</dbReference>
<dbReference type="InterPro" id="IPR003601">
    <property type="entry name" value="Topo_IA_2"/>
</dbReference>
<dbReference type="InterPro" id="IPR000380">
    <property type="entry name" value="Topo_IA"/>
</dbReference>
<dbReference type="InterPro" id="IPR025589">
    <property type="entry name" value="Toprim_C_rpt"/>
</dbReference>
<evidence type="ECO:0000259" key="13">
    <source>
        <dbReference type="PROSITE" id="PS52039"/>
    </source>
</evidence>
<evidence type="ECO:0000256" key="10">
    <source>
        <dbReference type="HAMAP-Rule" id="MF_00952"/>
    </source>
</evidence>
<dbReference type="PROSITE" id="PS00396">
    <property type="entry name" value="TOPO_IA_1"/>
    <property type="match status" value="1"/>
</dbReference>